<feature type="transmembrane region" description="Helical" evidence="1">
    <location>
        <begin position="63"/>
        <end position="80"/>
    </location>
</feature>
<keyword evidence="1" id="KW-0812">Transmembrane</keyword>
<dbReference type="Proteomes" id="UP000176421">
    <property type="component" value="Unassembled WGS sequence"/>
</dbReference>
<dbReference type="AlphaFoldDB" id="A0A1G2HXZ3"/>
<sequence length="134" mass="16008">MKKTKTIWNWTISREELRNQVENYQDLKITKSYKRISVLIVSILLGFSIILALFGVYANIQDILYSLIIYIPILIFVYRGHRWAIITLIILWTVEKGYQLMLVGNIAPIIWWIIVMPYFYKALQVENERKRNIN</sequence>
<keyword evidence="1" id="KW-1133">Transmembrane helix</keyword>
<name>A0A1G2HXZ3_9BACT</name>
<dbReference type="STRING" id="1802206.A3D35_01700"/>
<evidence type="ECO:0000256" key="1">
    <source>
        <dbReference type="SAM" id="Phobius"/>
    </source>
</evidence>
<reference evidence="2 3" key="1">
    <citation type="journal article" date="2016" name="Nat. Commun.">
        <title>Thousands of microbial genomes shed light on interconnected biogeochemical processes in an aquifer system.</title>
        <authorList>
            <person name="Anantharaman K."/>
            <person name="Brown C.T."/>
            <person name="Hug L.A."/>
            <person name="Sharon I."/>
            <person name="Castelle C.J."/>
            <person name="Probst A.J."/>
            <person name="Thomas B.C."/>
            <person name="Singh A."/>
            <person name="Wilkins M.J."/>
            <person name="Karaoz U."/>
            <person name="Brodie E.L."/>
            <person name="Williams K.H."/>
            <person name="Hubbard S.S."/>
            <person name="Banfield J.F."/>
        </authorList>
    </citation>
    <scope>NUCLEOTIDE SEQUENCE [LARGE SCALE GENOMIC DNA]</scope>
</reference>
<proteinExistence type="predicted"/>
<gene>
    <name evidence="2" type="ORF">A3D35_01700</name>
</gene>
<keyword evidence="1" id="KW-0472">Membrane</keyword>
<accession>A0A1G2HXZ3</accession>
<feature type="transmembrane region" description="Helical" evidence="1">
    <location>
        <begin position="100"/>
        <end position="120"/>
    </location>
</feature>
<protein>
    <submittedName>
        <fullName evidence="2">Uncharacterized protein</fullName>
    </submittedName>
</protein>
<organism evidence="2 3">
    <name type="scientific">Candidatus Staskawiczbacteria bacterium RIFCSPHIGHO2_02_FULL_34_9</name>
    <dbReference type="NCBI Taxonomy" id="1802206"/>
    <lineage>
        <taxon>Bacteria</taxon>
        <taxon>Candidatus Staskawicziibacteriota</taxon>
    </lineage>
</organism>
<dbReference type="EMBL" id="MHOS01000039">
    <property type="protein sequence ID" value="OGZ67353.1"/>
    <property type="molecule type" value="Genomic_DNA"/>
</dbReference>
<evidence type="ECO:0000313" key="3">
    <source>
        <dbReference type="Proteomes" id="UP000176421"/>
    </source>
</evidence>
<feature type="transmembrane region" description="Helical" evidence="1">
    <location>
        <begin position="36"/>
        <end position="57"/>
    </location>
</feature>
<comment type="caution">
    <text evidence="2">The sequence shown here is derived from an EMBL/GenBank/DDBJ whole genome shotgun (WGS) entry which is preliminary data.</text>
</comment>
<evidence type="ECO:0000313" key="2">
    <source>
        <dbReference type="EMBL" id="OGZ67353.1"/>
    </source>
</evidence>